<organism evidence="7">
    <name type="scientific">Zea mays</name>
    <name type="common">Maize</name>
    <dbReference type="NCBI Taxonomy" id="4577"/>
    <lineage>
        <taxon>Eukaryota</taxon>
        <taxon>Viridiplantae</taxon>
        <taxon>Streptophyta</taxon>
        <taxon>Embryophyta</taxon>
        <taxon>Tracheophyta</taxon>
        <taxon>Spermatophyta</taxon>
        <taxon>Magnoliopsida</taxon>
        <taxon>Liliopsida</taxon>
        <taxon>Poales</taxon>
        <taxon>Poaceae</taxon>
        <taxon>PACMAD clade</taxon>
        <taxon>Panicoideae</taxon>
        <taxon>Andropogonodae</taxon>
        <taxon>Andropogoneae</taxon>
        <taxon>Tripsacinae</taxon>
        <taxon>Zea</taxon>
    </lineage>
</organism>
<accession>A0A3L6DUU1</accession>
<dbReference type="InterPro" id="IPR012340">
    <property type="entry name" value="NA-bd_OB-fold"/>
</dbReference>
<dbReference type="Gene3D" id="2.40.50.140">
    <property type="entry name" value="Nucleic acid-binding proteins"/>
    <property type="match status" value="1"/>
</dbReference>
<dbReference type="ExpressionAtlas" id="A0A3L6DUU1">
    <property type="expression patterns" value="baseline and differential"/>
</dbReference>
<dbReference type="AlphaFoldDB" id="A0A3L6DUU1"/>
<dbReference type="GO" id="GO:0003677">
    <property type="term" value="F:DNA binding"/>
    <property type="evidence" value="ECO:0007669"/>
    <property type="project" value="UniProtKB-KW"/>
</dbReference>
<gene>
    <name evidence="7" type="ORF">Zm00014a_003109</name>
</gene>
<comment type="similarity">
    <text evidence="1">Belongs to the replication factor A protein 1 family.</text>
</comment>
<evidence type="ECO:0000256" key="5">
    <source>
        <dbReference type="ARBA" id="ARBA00023125"/>
    </source>
</evidence>
<evidence type="ECO:0000256" key="1">
    <source>
        <dbReference type="ARBA" id="ARBA00005690"/>
    </source>
</evidence>
<dbReference type="GO" id="GO:0008270">
    <property type="term" value="F:zinc ion binding"/>
    <property type="evidence" value="ECO:0007669"/>
    <property type="project" value="UniProtKB-KW"/>
</dbReference>
<dbReference type="InterPro" id="IPR013955">
    <property type="entry name" value="Rep_factor-A_C"/>
</dbReference>
<dbReference type="EMBL" id="NCVQ01000008">
    <property type="protein sequence ID" value="PWZ12496.1"/>
    <property type="molecule type" value="Genomic_DNA"/>
</dbReference>
<reference evidence="7" key="1">
    <citation type="journal article" date="2018" name="Nat. Genet.">
        <title>Extensive intraspecific gene order and gene structural variations between Mo17 and other maize genomes.</title>
        <authorList>
            <person name="Sun S."/>
            <person name="Zhou Y."/>
            <person name="Chen J."/>
            <person name="Shi J."/>
            <person name="Zhao H."/>
            <person name="Zhao H."/>
            <person name="Song W."/>
            <person name="Zhang M."/>
            <person name="Cui Y."/>
            <person name="Dong X."/>
            <person name="Liu H."/>
            <person name="Ma X."/>
            <person name="Jiao Y."/>
            <person name="Wang B."/>
            <person name="Wei X."/>
            <person name="Stein J.C."/>
            <person name="Glaubitz J.C."/>
            <person name="Lu F."/>
            <person name="Yu G."/>
            <person name="Liang C."/>
            <person name="Fengler K."/>
            <person name="Li B."/>
            <person name="Rafalski A."/>
            <person name="Schnable P.S."/>
            <person name="Ware D.H."/>
            <person name="Buckler E.S."/>
            <person name="Lai J."/>
        </authorList>
    </citation>
    <scope>NUCLEOTIDE SEQUENCE [LARGE SCALE GENOMIC DNA]</scope>
    <source>
        <tissue evidence="7">Seedling</tissue>
    </source>
</reference>
<keyword evidence="4" id="KW-0862">Zinc</keyword>
<sequence length="164" mass="18421">MVDSSPIVAIKSLKVYDFQGMLRLVHDLSNRYDSEGKDISLALISAEAGATRAGGFKSMYSDRVFLSHITSDPAMGQEKPVFFSLYAIISHIKPDQNMWYRACMTCNKVTEVFGYIMVIKVSDPTGETWVSVFNEHAEKIIGCSADELDRIRKEEVRTPHPVKP</sequence>
<dbReference type="CDD" id="cd04476">
    <property type="entry name" value="RPA1_DBD_C"/>
    <property type="match status" value="1"/>
</dbReference>
<name>A0A3L6DUU1_MAIZE</name>
<dbReference type="Proteomes" id="UP000251960">
    <property type="component" value="Chromosome 7"/>
</dbReference>
<feature type="domain" description="Replication factor A C-terminal" evidence="6">
    <location>
        <begin position="113"/>
        <end position="155"/>
    </location>
</feature>
<proteinExistence type="inferred from homology"/>
<keyword evidence="5" id="KW-0238">DNA-binding</keyword>
<dbReference type="InterPro" id="IPR047192">
    <property type="entry name" value="Euk_RPA1_DBD_C"/>
</dbReference>
<evidence type="ECO:0000256" key="2">
    <source>
        <dbReference type="ARBA" id="ARBA00022723"/>
    </source>
</evidence>
<keyword evidence="2" id="KW-0479">Metal-binding</keyword>
<evidence type="ECO:0000256" key="3">
    <source>
        <dbReference type="ARBA" id="ARBA00022771"/>
    </source>
</evidence>
<dbReference type="SUPFAM" id="SSF50249">
    <property type="entry name" value="Nucleic acid-binding proteins"/>
    <property type="match status" value="1"/>
</dbReference>
<dbReference type="Pfam" id="PF08646">
    <property type="entry name" value="Rep_fac-A_C"/>
    <property type="match status" value="1"/>
</dbReference>
<keyword evidence="3" id="KW-0863">Zinc-finger</keyword>
<comment type="caution">
    <text evidence="7">The sequence shown here is derived from an EMBL/GenBank/DDBJ whole genome shotgun (WGS) entry which is preliminary data.</text>
</comment>
<evidence type="ECO:0000313" key="7">
    <source>
        <dbReference type="EMBL" id="PWZ12496.1"/>
    </source>
</evidence>
<evidence type="ECO:0000256" key="4">
    <source>
        <dbReference type="ARBA" id="ARBA00022833"/>
    </source>
</evidence>
<protein>
    <recommendedName>
        <fullName evidence="6">Replication factor A C-terminal domain-containing protein</fullName>
    </recommendedName>
</protein>
<evidence type="ECO:0000259" key="6">
    <source>
        <dbReference type="Pfam" id="PF08646"/>
    </source>
</evidence>